<protein>
    <submittedName>
        <fullName evidence="1">Uncharacterized protein</fullName>
    </submittedName>
</protein>
<accession>A0A0F9KSJ1</accession>
<sequence>MFKYKITKGMWDDFFNFDLPDLFFSRKNSRVISFSKDYSADSKMPNSIIGLTLYNPTTSRNGKVVKYRLWFDPEKKVEKLNHDDYFKMSELFYDEREILEIIGVEMKLIVYGDRSCEIRFKDQSNYSFTSVLTYLEKIFSDTIPYMENYLKELLEEDLLKINDFITLKLEETLIRVYCKERSFWVFALEDIRKFKPLILEQIYKKWFATVYLPQADDPFKPRKLEFSEVCRLFQDWNNNGLKNIHFTYHFYSHLMGCLIKNGHPLALEIYKEEVQKNEKNIKNYLTEAIKTEGYWNEFFDFNIPEKFLKKETYLSTWKSYSYDSKLLIPRSIINLELYLGKTRSLESQLYPGENLDNNVFVISYYLEKENELKEIDFEKNSYFKYIEFLTQRDNILMGLGETIRLFLYLDKSFILHFFNSGFLPEEVIFPDFKQKLESLILTIIPDF</sequence>
<evidence type="ECO:0000313" key="1">
    <source>
        <dbReference type="EMBL" id="KKM84663.1"/>
    </source>
</evidence>
<name>A0A0F9KSJ1_9ZZZZ</name>
<reference evidence="1" key="1">
    <citation type="journal article" date="2015" name="Nature">
        <title>Complex archaea that bridge the gap between prokaryotes and eukaryotes.</title>
        <authorList>
            <person name="Spang A."/>
            <person name="Saw J.H."/>
            <person name="Jorgensen S.L."/>
            <person name="Zaremba-Niedzwiedzka K."/>
            <person name="Martijn J."/>
            <person name="Lind A.E."/>
            <person name="van Eijk R."/>
            <person name="Schleper C."/>
            <person name="Guy L."/>
            <person name="Ettema T.J."/>
        </authorList>
    </citation>
    <scope>NUCLEOTIDE SEQUENCE</scope>
</reference>
<dbReference type="AlphaFoldDB" id="A0A0F9KSJ1"/>
<dbReference type="EMBL" id="LAZR01007530">
    <property type="protein sequence ID" value="KKM84663.1"/>
    <property type="molecule type" value="Genomic_DNA"/>
</dbReference>
<proteinExistence type="predicted"/>
<gene>
    <name evidence="1" type="ORF">LCGC14_1296880</name>
</gene>
<comment type="caution">
    <text evidence="1">The sequence shown here is derived from an EMBL/GenBank/DDBJ whole genome shotgun (WGS) entry which is preliminary data.</text>
</comment>
<organism evidence="1">
    <name type="scientific">marine sediment metagenome</name>
    <dbReference type="NCBI Taxonomy" id="412755"/>
    <lineage>
        <taxon>unclassified sequences</taxon>
        <taxon>metagenomes</taxon>
        <taxon>ecological metagenomes</taxon>
    </lineage>
</organism>